<evidence type="ECO:0008006" key="4">
    <source>
        <dbReference type="Google" id="ProtNLM"/>
    </source>
</evidence>
<dbReference type="EMBL" id="JAPDNS010000001">
    <property type="protein sequence ID" value="MCW3485305.1"/>
    <property type="molecule type" value="Genomic_DNA"/>
</dbReference>
<proteinExistence type="predicted"/>
<sequence>MKFANRKALVIAMLTFFAGHELAAQQLVLISEPAANQINHSPLNPKNVQSLNKMAVTNVLYGDASIGVLGGQWNTALRGLQLFQIIPDEQRAQNALTNDFKWDLIELNYQLVRRNFTFTAGRKKMKMGVGYVGSPSDIIIDPPSPLDPGDRLFNIKGSDMLQATYNGAKDQIDLFYLPNTEQNTRLYFKTHSFAGRYYRNLEPFELAAIARWGTDGTFQAALNGTVAIGEKLELHTDNMYQVQNTALYPGDAGLASKQQPVFRLLLGGQWSPVEKFNIVFEGIHFSDGYSNAEWDQFNQLLDVLPRMGFVPVDGAPVHAGEALGRLYEAKDFIRKRNYLFLRLFKTGIIKKVDVEWVNYIGLDDGGFFSRFSLYYQLRERIGFYGHAQKITGRNSGFGFFDYSQNLIVGVKVRWWNKDK</sequence>
<keyword evidence="1" id="KW-0732">Signal</keyword>
<feature type="signal peptide" evidence="1">
    <location>
        <begin position="1"/>
        <end position="23"/>
    </location>
</feature>
<evidence type="ECO:0000256" key="1">
    <source>
        <dbReference type="SAM" id="SignalP"/>
    </source>
</evidence>
<protein>
    <recommendedName>
        <fullName evidence="4">DUF5723 domain-containing protein</fullName>
    </recommendedName>
</protein>
<dbReference type="RefSeq" id="WP_264731542.1">
    <property type="nucleotide sequence ID" value="NZ_JAPDNR010000001.1"/>
</dbReference>
<evidence type="ECO:0000313" key="2">
    <source>
        <dbReference type="EMBL" id="MCW3485305.1"/>
    </source>
</evidence>
<reference evidence="2 3" key="1">
    <citation type="submission" date="2022-10" db="EMBL/GenBank/DDBJ databases">
        <title>Chitinophaga nivalis PC15 sp. nov., isolated from Pyeongchang county, South Korea.</title>
        <authorList>
            <person name="Trinh H.N."/>
        </authorList>
    </citation>
    <scope>NUCLEOTIDE SEQUENCE [LARGE SCALE GENOMIC DNA]</scope>
    <source>
        <strain evidence="2 3">PC14</strain>
    </source>
</reference>
<keyword evidence="3" id="KW-1185">Reference proteome</keyword>
<gene>
    <name evidence="2" type="ORF">OL497_15450</name>
</gene>
<accession>A0ABT3INE6</accession>
<name>A0ABT3INE6_9BACT</name>
<organism evidence="2 3">
    <name type="scientific">Chitinophaga nivalis</name>
    <dbReference type="NCBI Taxonomy" id="2991709"/>
    <lineage>
        <taxon>Bacteria</taxon>
        <taxon>Pseudomonadati</taxon>
        <taxon>Bacteroidota</taxon>
        <taxon>Chitinophagia</taxon>
        <taxon>Chitinophagales</taxon>
        <taxon>Chitinophagaceae</taxon>
        <taxon>Chitinophaga</taxon>
    </lineage>
</organism>
<dbReference type="Proteomes" id="UP001207742">
    <property type="component" value="Unassembled WGS sequence"/>
</dbReference>
<feature type="chain" id="PRO_5046192352" description="DUF5723 domain-containing protein" evidence="1">
    <location>
        <begin position="24"/>
        <end position="419"/>
    </location>
</feature>
<comment type="caution">
    <text evidence="2">The sequence shown here is derived from an EMBL/GenBank/DDBJ whole genome shotgun (WGS) entry which is preliminary data.</text>
</comment>
<evidence type="ECO:0000313" key="3">
    <source>
        <dbReference type="Proteomes" id="UP001207742"/>
    </source>
</evidence>